<dbReference type="Pfam" id="PF07714">
    <property type="entry name" value="PK_Tyr_Ser-Thr"/>
    <property type="match status" value="4"/>
</dbReference>
<dbReference type="PROSITE" id="PS00107">
    <property type="entry name" value="PROTEIN_KINASE_ATP"/>
    <property type="match status" value="2"/>
</dbReference>
<evidence type="ECO:0000256" key="1">
    <source>
        <dbReference type="ARBA" id="ARBA00022527"/>
    </source>
</evidence>
<evidence type="ECO:0000256" key="6">
    <source>
        <dbReference type="PROSITE-ProRule" id="PRU10141"/>
    </source>
</evidence>
<sequence>MSSSEVHGVKKFLIPLEEIKRATQNFNSRIGFDQYGEVYKGQLSGRWQNRLATITRNNERNDCHELEIISMFHHENIIAFIGYCDDDNDRIMVHEYATNGKLDKYLIEEERRYYLTWAQRLRICIGAAKGLNYLHLGSGEHGRVIHRDFKSENILLDENLEAKICGFGLSELVQGNLPHPVVYKPAPFGKSYRDPIYKETSILNTESDVYSYGIVMFEILIGMLANQERAVGESYREQKLINMVRRCYDDGLEKLIDPSLRDHIDRRSFLLFTNTAYKCISFTIKDRPTMDEIVKRIEQALDIHNQQAASAIAKRRFESKRRFLIPLGDINKATKNFSEETLIWAGYNMVYKGQLFDHGHNHTTAIKRYPRNGPEARNMFHNELMLISSFHQENIVPFIGYCDESNEMIIVSEYAINGSLNNHLKDPNKRRCITWSQRLSICIGVARGLKYLHSGLGEHERVIHGDIKSGQILLYENLEAKICGFGESFLVPRNHPDTQVCEGTVGHQYYIDPIYSENGIPKTEMDVYSFGVVLFEILTGMLANQRKSIGDNEPLDLINLVRRYFDDGLDMLIDPHIRDEIDARALHTFTEIAYKCISFNIKDRPSMNKIIKRMEEALYIQNHGAASAVTRIDQKIADFLIPLIDINSAIGEKGQETQIGAGGFGVVYKGQLSERWQNRTVAIKCLHPESYQGEHEFRNELKMIFNFNHENIIPFIGYCDEGEEKIIVFEYASNGSLDCHLEDKDMRHCLTWERRLKICLGAARGLDYLHSEWLIDPVIRDEIDSRSFNTFKEVAFQCIGFNPKERPTMETIMDRIEEALEFQNHGAASAVTRIDQKIADFLIPLIDINSAIGEKGQETRIGAGGFGVVYKGQPSDAGKTAQLPLNAYILKVTKESTSEEKIIVFEYASNGSLDCHLEDKDMRHCLTWERRLKICLGAARGLDYLHSEWLIDPVIRDEIDSRSFNTFKEVAFQCIGFNPKERPTMETIMDRIEEALEFQVTNQGDLKQNVTES</sequence>
<reference evidence="8 9" key="1">
    <citation type="journal article" date="2018" name="Mol. Plant">
        <title>The genome of Artemisia annua provides insight into the evolution of Asteraceae family and artemisinin biosynthesis.</title>
        <authorList>
            <person name="Shen Q."/>
            <person name="Zhang L."/>
            <person name="Liao Z."/>
            <person name="Wang S."/>
            <person name="Yan T."/>
            <person name="Shi P."/>
            <person name="Liu M."/>
            <person name="Fu X."/>
            <person name="Pan Q."/>
            <person name="Wang Y."/>
            <person name="Lv Z."/>
            <person name="Lu X."/>
            <person name="Zhang F."/>
            <person name="Jiang W."/>
            <person name="Ma Y."/>
            <person name="Chen M."/>
            <person name="Hao X."/>
            <person name="Li L."/>
            <person name="Tang Y."/>
            <person name="Lv G."/>
            <person name="Zhou Y."/>
            <person name="Sun X."/>
            <person name="Brodelius P.E."/>
            <person name="Rose J.K.C."/>
            <person name="Tang K."/>
        </authorList>
    </citation>
    <scope>NUCLEOTIDE SEQUENCE [LARGE SCALE GENOMIC DNA]</scope>
    <source>
        <strain evidence="9">cv. Huhao1</strain>
        <tissue evidence="8">Leaf</tissue>
    </source>
</reference>
<dbReference type="AlphaFoldDB" id="A0A2U1PVB0"/>
<dbReference type="InterPro" id="IPR017441">
    <property type="entry name" value="Protein_kinase_ATP_BS"/>
</dbReference>
<gene>
    <name evidence="8" type="ORF">CTI12_AA110650</name>
</gene>
<dbReference type="GO" id="GO:0004674">
    <property type="term" value="F:protein serine/threonine kinase activity"/>
    <property type="evidence" value="ECO:0007669"/>
    <property type="project" value="UniProtKB-KW"/>
</dbReference>
<dbReference type="InterPro" id="IPR000719">
    <property type="entry name" value="Prot_kinase_dom"/>
</dbReference>
<dbReference type="GO" id="GO:0005524">
    <property type="term" value="F:ATP binding"/>
    <property type="evidence" value="ECO:0007669"/>
    <property type="project" value="UniProtKB-UniRule"/>
</dbReference>
<proteinExistence type="predicted"/>
<dbReference type="EMBL" id="PKPP01000697">
    <property type="protein sequence ID" value="PWA89700.1"/>
    <property type="molecule type" value="Genomic_DNA"/>
</dbReference>
<keyword evidence="9" id="KW-1185">Reference proteome</keyword>
<feature type="binding site" evidence="6">
    <location>
        <position position="684"/>
    </location>
    <ligand>
        <name>ATP</name>
        <dbReference type="ChEBI" id="CHEBI:30616"/>
    </ligand>
</feature>
<protein>
    <submittedName>
        <fullName evidence="8">Protein kinase, ATP binding site-containing protein</fullName>
    </submittedName>
</protein>
<keyword evidence="2" id="KW-0808">Transferase</keyword>
<accession>A0A2U1PVB0</accession>
<dbReference type="InterPro" id="IPR008271">
    <property type="entry name" value="Ser/Thr_kinase_AS"/>
</dbReference>
<feature type="binding site" evidence="6">
    <location>
        <position position="891"/>
    </location>
    <ligand>
        <name>ATP</name>
        <dbReference type="ChEBI" id="CHEBI:30616"/>
    </ligand>
</feature>
<dbReference type="GO" id="GO:0004714">
    <property type="term" value="F:transmembrane receptor protein tyrosine kinase activity"/>
    <property type="evidence" value="ECO:0007669"/>
    <property type="project" value="InterPro"/>
</dbReference>
<dbReference type="PANTHER" id="PTHR27003">
    <property type="entry name" value="OS07G0166700 PROTEIN"/>
    <property type="match status" value="1"/>
</dbReference>
<dbReference type="Gene3D" id="3.30.200.20">
    <property type="entry name" value="Phosphorylase Kinase, domain 1"/>
    <property type="match status" value="2"/>
</dbReference>
<dbReference type="Proteomes" id="UP000245207">
    <property type="component" value="Unassembled WGS sequence"/>
</dbReference>
<evidence type="ECO:0000256" key="3">
    <source>
        <dbReference type="ARBA" id="ARBA00022741"/>
    </source>
</evidence>
<feature type="domain" description="Protein kinase" evidence="7">
    <location>
        <begin position="336"/>
        <end position="618"/>
    </location>
</feature>
<evidence type="ECO:0000313" key="9">
    <source>
        <dbReference type="Proteomes" id="UP000245207"/>
    </source>
</evidence>
<dbReference type="PROSITE" id="PS50011">
    <property type="entry name" value="PROTEIN_KINASE_DOM"/>
    <property type="match status" value="3"/>
</dbReference>
<dbReference type="InterPro" id="IPR045272">
    <property type="entry name" value="ANXUR1/2-like"/>
</dbReference>
<dbReference type="InterPro" id="IPR001245">
    <property type="entry name" value="Ser-Thr/Tyr_kinase_cat_dom"/>
</dbReference>
<evidence type="ECO:0000256" key="4">
    <source>
        <dbReference type="ARBA" id="ARBA00022777"/>
    </source>
</evidence>
<organism evidence="8 9">
    <name type="scientific">Artemisia annua</name>
    <name type="common">Sweet wormwood</name>
    <dbReference type="NCBI Taxonomy" id="35608"/>
    <lineage>
        <taxon>Eukaryota</taxon>
        <taxon>Viridiplantae</taxon>
        <taxon>Streptophyta</taxon>
        <taxon>Embryophyta</taxon>
        <taxon>Tracheophyta</taxon>
        <taxon>Spermatophyta</taxon>
        <taxon>Magnoliopsida</taxon>
        <taxon>eudicotyledons</taxon>
        <taxon>Gunneridae</taxon>
        <taxon>Pentapetalae</taxon>
        <taxon>asterids</taxon>
        <taxon>campanulids</taxon>
        <taxon>Asterales</taxon>
        <taxon>Asteraceae</taxon>
        <taxon>Asteroideae</taxon>
        <taxon>Anthemideae</taxon>
        <taxon>Artemisiinae</taxon>
        <taxon>Artemisia</taxon>
    </lineage>
</organism>
<dbReference type="PANTHER" id="PTHR27003:SF359">
    <property type="entry name" value="SERINE_THREONINE-PROTEIN KINASE UNC-51-RELATED"/>
    <property type="match status" value="1"/>
</dbReference>
<feature type="domain" description="Protein kinase" evidence="7">
    <location>
        <begin position="24"/>
        <end position="301"/>
    </location>
</feature>
<dbReference type="Gene3D" id="1.10.510.10">
    <property type="entry name" value="Transferase(Phosphotransferase) domain 1"/>
    <property type="match status" value="4"/>
</dbReference>
<evidence type="ECO:0000313" key="8">
    <source>
        <dbReference type="EMBL" id="PWA89700.1"/>
    </source>
</evidence>
<dbReference type="OrthoDB" id="2393669at2759"/>
<keyword evidence="5 6" id="KW-0067">ATP-binding</keyword>
<dbReference type="STRING" id="35608.A0A2U1PVB0"/>
<dbReference type="GO" id="GO:0005886">
    <property type="term" value="C:plasma membrane"/>
    <property type="evidence" value="ECO:0007669"/>
    <property type="project" value="TreeGrafter"/>
</dbReference>
<keyword evidence="4 8" id="KW-0418">Kinase</keyword>
<feature type="domain" description="Protein kinase" evidence="7">
    <location>
        <begin position="653"/>
        <end position="996"/>
    </location>
</feature>
<name>A0A2U1PVB0_ARTAN</name>
<dbReference type="SUPFAM" id="SSF56112">
    <property type="entry name" value="Protein kinase-like (PK-like)"/>
    <property type="match status" value="4"/>
</dbReference>
<evidence type="ECO:0000256" key="2">
    <source>
        <dbReference type="ARBA" id="ARBA00022679"/>
    </source>
</evidence>
<dbReference type="PROSITE" id="PS00108">
    <property type="entry name" value="PROTEIN_KINASE_ST"/>
    <property type="match status" value="1"/>
</dbReference>
<dbReference type="GO" id="GO:0009506">
    <property type="term" value="C:plasmodesma"/>
    <property type="evidence" value="ECO:0007669"/>
    <property type="project" value="TreeGrafter"/>
</dbReference>
<evidence type="ECO:0000256" key="5">
    <source>
        <dbReference type="ARBA" id="ARBA00022840"/>
    </source>
</evidence>
<comment type="caution">
    <text evidence="8">The sequence shown here is derived from an EMBL/GenBank/DDBJ whole genome shotgun (WGS) entry which is preliminary data.</text>
</comment>
<keyword evidence="3 6" id="KW-0547">Nucleotide-binding</keyword>
<keyword evidence="1" id="KW-0723">Serine/threonine-protein kinase</keyword>
<evidence type="ECO:0000259" key="7">
    <source>
        <dbReference type="PROSITE" id="PS50011"/>
    </source>
</evidence>
<dbReference type="InterPro" id="IPR011009">
    <property type="entry name" value="Kinase-like_dom_sf"/>
</dbReference>